<evidence type="ECO:0000256" key="1">
    <source>
        <dbReference type="SAM" id="Phobius"/>
    </source>
</evidence>
<keyword evidence="3" id="KW-1185">Reference proteome</keyword>
<name>A0A3N4LIS3_9PEZI</name>
<evidence type="ECO:0000313" key="3">
    <source>
        <dbReference type="Proteomes" id="UP000267821"/>
    </source>
</evidence>
<dbReference type="InParanoid" id="A0A3N4LIS3"/>
<reference evidence="2 3" key="1">
    <citation type="journal article" date="2018" name="Nat. Ecol. Evol.">
        <title>Pezizomycetes genomes reveal the molecular basis of ectomycorrhizal truffle lifestyle.</title>
        <authorList>
            <person name="Murat C."/>
            <person name="Payen T."/>
            <person name="Noel B."/>
            <person name="Kuo A."/>
            <person name="Morin E."/>
            <person name="Chen J."/>
            <person name="Kohler A."/>
            <person name="Krizsan K."/>
            <person name="Balestrini R."/>
            <person name="Da Silva C."/>
            <person name="Montanini B."/>
            <person name="Hainaut M."/>
            <person name="Levati E."/>
            <person name="Barry K.W."/>
            <person name="Belfiori B."/>
            <person name="Cichocki N."/>
            <person name="Clum A."/>
            <person name="Dockter R.B."/>
            <person name="Fauchery L."/>
            <person name="Guy J."/>
            <person name="Iotti M."/>
            <person name="Le Tacon F."/>
            <person name="Lindquist E.A."/>
            <person name="Lipzen A."/>
            <person name="Malagnac F."/>
            <person name="Mello A."/>
            <person name="Molinier V."/>
            <person name="Miyauchi S."/>
            <person name="Poulain J."/>
            <person name="Riccioni C."/>
            <person name="Rubini A."/>
            <person name="Sitrit Y."/>
            <person name="Splivallo R."/>
            <person name="Traeger S."/>
            <person name="Wang M."/>
            <person name="Zifcakova L."/>
            <person name="Wipf D."/>
            <person name="Zambonelli A."/>
            <person name="Paolocci F."/>
            <person name="Nowrousian M."/>
            <person name="Ottonello S."/>
            <person name="Baldrian P."/>
            <person name="Spatafora J.W."/>
            <person name="Henrissat B."/>
            <person name="Nagy L.G."/>
            <person name="Aury J.M."/>
            <person name="Wincker P."/>
            <person name="Grigoriev I.V."/>
            <person name="Bonfante P."/>
            <person name="Martin F.M."/>
        </authorList>
    </citation>
    <scope>NUCLEOTIDE SEQUENCE [LARGE SCALE GENOMIC DNA]</scope>
    <source>
        <strain evidence="2 3">ATCC MYA-4762</strain>
    </source>
</reference>
<protein>
    <submittedName>
        <fullName evidence="2">Uncharacterized protein</fullName>
    </submittedName>
</protein>
<gene>
    <name evidence="2" type="ORF">L211DRAFT_302701</name>
</gene>
<organism evidence="2 3">
    <name type="scientific">Terfezia boudieri ATCC MYA-4762</name>
    <dbReference type="NCBI Taxonomy" id="1051890"/>
    <lineage>
        <taxon>Eukaryota</taxon>
        <taxon>Fungi</taxon>
        <taxon>Dikarya</taxon>
        <taxon>Ascomycota</taxon>
        <taxon>Pezizomycotina</taxon>
        <taxon>Pezizomycetes</taxon>
        <taxon>Pezizales</taxon>
        <taxon>Pezizaceae</taxon>
        <taxon>Terfezia</taxon>
    </lineage>
</organism>
<dbReference type="AlphaFoldDB" id="A0A3N4LIS3"/>
<feature type="transmembrane region" description="Helical" evidence="1">
    <location>
        <begin position="52"/>
        <end position="69"/>
    </location>
</feature>
<dbReference type="Proteomes" id="UP000267821">
    <property type="component" value="Unassembled WGS sequence"/>
</dbReference>
<sequence length="96" mass="11418">MLWDYYVDNWVGNFLMFCAFGFCLYCLLQILASISSSDYCTSNVNLQCSSSVFQIFFVQFTYILIIMFIPHPLNLQQMINILCFFSQENYSKRWLL</sequence>
<keyword evidence="1" id="KW-0812">Transmembrane</keyword>
<proteinExistence type="predicted"/>
<keyword evidence="1" id="KW-1133">Transmembrane helix</keyword>
<accession>A0A3N4LIS3</accession>
<feature type="transmembrane region" description="Helical" evidence="1">
    <location>
        <begin position="12"/>
        <end position="32"/>
    </location>
</feature>
<dbReference type="EMBL" id="ML121549">
    <property type="protein sequence ID" value="RPB22793.1"/>
    <property type="molecule type" value="Genomic_DNA"/>
</dbReference>
<keyword evidence="1" id="KW-0472">Membrane</keyword>
<evidence type="ECO:0000313" key="2">
    <source>
        <dbReference type="EMBL" id="RPB22793.1"/>
    </source>
</evidence>